<name>A0A9P3HEQ3_9FUNG</name>
<evidence type="ECO:0000256" key="1">
    <source>
        <dbReference type="SAM" id="MobiDB-lite"/>
    </source>
</evidence>
<feature type="compositionally biased region" description="Polar residues" evidence="1">
    <location>
        <begin position="215"/>
        <end position="225"/>
    </location>
</feature>
<feature type="region of interest" description="Disordered" evidence="1">
    <location>
        <begin position="1"/>
        <end position="31"/>
    </location>
</feature>
<feature type="compositionally biased region" description="Polar residues" evidence="1">
    <location>
        <begin position="7"/>
        <end position="23"/>
    </location>
</feature>
<reference evidence="2" key="2">
    <citation type="journal article" date="2022" name="Microbiol. Resour. Announc.">
        <title>Whole-Genome Sequence of Entomortierella parvispora E1425, a Mucoromycotan Fungus Associated with Burkholderiaceae-Related Endosymbiotic Bacteria.</title>
        <authorList>
            <person name="Herlambang A."/>
            <person name="Guo Y."/>
            <person name="Takashima Y."/>
            <person name="Narisawa K."/>
            <person name="Ohta H."/>
            <person name="Nishizawa T."/>
        </authorList>
    </citation>
    <scope>NUCLEOTIDE SEQUENCE</scope>
    <source>
        <strain evidence="2">E1425</strain>
    </source>
</reference>
<gene>
    <name evidence="2" type="ORF">EMPS_07722</name>
</gene>
<dbReference type="EMBL" id="BQFW01000010">
    <property type="protein sequence ID" value="GJJ75364.1"/>
    <property type="molecule type" value="Genomic_DNA"/>
</dbReference>
<sequence>MYHHQPYGSSYPQRPLSVQSSKKGSFDEQKQTQTVIDGYFEASSSKLDAPPRHLNLASQHKLPVQSEYFQTDVNMETESLSALSIVPQSGGGEPSWTSMDMSVDEPHNVPVLPQNYRAANPFANFSTHLALPPSIAKSPPGYTDHQGPSNQMWRQDLQQQQPRRALPTTVGYPHPYAQKAPGGSVTLDHNSSIGQQRPTSSQLTHYPITLSAKEQQQGPIATKKSNAVRGSGQDNKYSKAKGVMDNDPTLTHPGGIRMKTIQYIYSIQQFLDGTVLSPVGTGKVVLVEVIGKLIAEPSRSDYCWTYSLRDPTLRDFANSFPKARELFVQPQLALAGNSEMKLRCHYYDIDKALDLDLMEPGQIVRTIGVVNSQSLDSNESRSLQLVTIRR</sequence>
<dbReference type="OrthoDB" id="2409609at2759"/>
<dbReference type="Proteomes" id="UP000827284">
    <property type="component" value="Unassembled WGS sequence"/>
</dbReference>
<evidence type="ECO:0000313" key="2">
    <source>
        <dbReference type="EMBL" id="GJJ75364.1"/>
    </source>
</evidence>
<accession>A0A9P3HEQ3</accession>
<dbReference type="AlphaFoldDB" id="A0A9P3HEQ3"/>
<feature type="region of interest" description="Disordered" evidence="1">
    <location>
        <begin position="134"/>
        <end position="165"/>
    </location>
</feature>
<protein>
    <submittedName>
        <fullName evidence="2">Uncharacterized protein</fullName>
    </submittedName>
</protein>
<reference evidence="2" key="1">
    <citation type="submission" date="2021-11" db="EMBL/GenBank/DDBJ databases">
        <authorList>
            <person name="Herlambang A."/>
            <person name="Guo Y."/>
            <person name="Takashima Y."/>
            <person name="Nishizawa T."/>
        </authorList>
    </citation>
    <scope>NUCLEOTIDE SEQUENCE</scope>
    <source>
        <strain evidence="2">E1425</strain>
    </source>
</reference>
<feature type="compositionally biased region" description="Polar residues" evidence="1">
    <location>
        <begin position="146"/>
        <end position="162"/>
    </location>
</feature>
<evidence type="ECO:0000313" key="3">
    <source>
        <dbReference type="Proteomes" id="UP000827284"/>
    </source>
</evidence>
<comment type="caution">
    <text evidence="2">The sequence shown here is derived from an EMBL/GenBank/DDBJ whole genome shotgun (WGS) entry which is preliminary data.</text>
</comment>
<organism evidence="2 3">
    <name type="scientific">Entomortierella parvispora</name>
    <dbReference type="NCBI Taxonomy" id="205924"/>
    <lineage>
        <taxon>Eukaryota</taxon>
        <taxon>Fungi</taxon>
        <taxon>Fungi incertae sedis</taxon>
        <taxon>Mucoromycota</taxon>
        <taxon>Mortierellomycotina</taxon>
        <taxon>Mortierellomycetes</taxon>
        <taxon>Mortierellales</taxon>
        <taxon>Mortierellaceae</taxon>
        <taxon>Entomortierella</taxon>
    </lineage>
</organism>
<keyword evidence="3" id="KW-1185">Reference proteome</keyword>
<feature type="region of interest" description="Disordered" evidence="1">
    <location>
        <begin position="215"/>
        <end position="251"/>
    </location>
</feature>
<proteinExistence type="predicted"/>